<evidence type="ECO:0000313" key="4">
    <source>
        <dbReference type="EMBL" id="KAE9111558.1"/>
    </source>
</evidence>
<evidence type="ECO:0000313" key="11">
    <source>
        <dbReference type="Proteomes" id="UP000433483"/>
    </source>
</evidence>
<evidence type="ECO:0000313" key="2">
    <source>
        <dbReference type="EMBL" id="KAE8938037.1"/>
    </source>
</evidence>
<dbReference type="Proteomes" id="UP000460718">
    <property type="component" value="Unassembled WGS sequence"/>
</dbReference>
<dbReference type="AlphaFoldDB" id="A0A6A3XYC4"/>
<dbReference type="EMBL" id="QXFX01000554">
    <property type="protein sequence ID" value="KAE9111558.1"/>
    <property type="molecule type" value="Genomic_DNA"/>
</dbReference>
<evidence type="ECO:0000313" key="5">
    <source>
        <dbReference type="EMBL" id="KAE9138608.1"/>
    </source>
</evidence>
<evidence type="ECO:0000313" key="8">
    <source>
        <dbReference type="EMBL" id="KAE9230928.1"/>
    </source>
</evidence>
<dbReference type="EMBL" id="QXGB01000568">
    <property type="protein sequence ID" value="KAE9210482.1"/>
    <property type="molecule type" value="Genomic_DNA"/>
</dbReference>
<dbReference type="Proteomes" id="UP000437068">
    <property type="component" value="Unassembled WGS sequence"/>
</dbReference>
<dbReference type="Proteomes" id="UP000488956">
    <property type="component" value="Unassembled WGS sequence"/>
</dbReference>
<proteinExistence type="predicted"/>
<dbReference type="EMBL" id="QXGD01000634">
    <property type="protein sequence ID" value="KAE9230928.1"/>
    <property type="molecule type" value="Genomic_DNA"/>
</dbReference>
<accession>A0A6A3XYC4</accession>
<evidence type="ECO:0000313" key="12">
    <source>
        <dbReference type="Proteomes" id="UP000437068"/>
    </source>
</evidence>
<feature type="compositionally biased region" description="Low complexity" evidence="1">
    <location>
        <begin position="75"/>
        <end position="86"/>
    </location>
</feature>
<evidence type="ECO:0000313" key="9">
    <source>
        <dbReference type="EMBL" id="KAE9311036.1"/>
    </source>
</evidence>
<protein>
    <submittedName>
        <fullName evidence="7">Uncharacterized protein</fullName>
    </submittedName>
</protein>
<dbReference type="Proteomes" id="UP000440732">
    <property type="component" value="Unassembled WGS sequence"/>
</dbReference>
<dbReference type="EMBL" id="QXFZ01000031">
    <property type="protein sequence ID" value="KAE9138608.1"/>
    <property type="molecule type" value="Genomic_DNA"/>
</dbReference>
<evidence type="ECO:0000313" key="15">
    <source>
        <dbReference type="Proteomes" id="UP000441208"/>
    </source>
</evidence>
<evidence type="ECO:0000313" key="10">
    <source>
        <dbReference type="Proteomes" id="UP000429523"/>
    </source>
</evidence>
<evidence type="ECO:0000313" key="17">
    <source>
        <dbReference type="Proteomes" id="UP000488956"/>
    </source>
</evidence>
<dbReference type="Proteomes" id="UP000440367">
    <property type="component" value="Unassembled WGS sequence"/>
</dbReference>
<gene>
    <name evidence="9" type="ORF">PF001_g9925</name>
    <name evidence="8" type="ORF">PF002_g12855</name>
    <name evidence="7" type="ORF">PF005_g11405</name>
    <name evidence="6" type="ORF">PF006_g10535</name>
    <name evidence="5" type="ORF">PF007_g1335</name>
    <name evidence="2" type="ORF">PF009_g12080</name>
    <name evidence="4" type="ORF">PF010_g10771</name>
    <name evidence="3" type="ORF">PF011_g9439</name>
</gene>
<evidence type="ECO:0000256" key="1">
    <source>
        <dbReference type="SAM" id="MobiDB-lite"/>
    </source>
</evidence>
<feature type="compositionally biased region" description="Polar residues" evidence="1">
    <location>
        <begin position="53"/>
        <end position="74"/>
    </location>
</feature>
<dbReference type="EMBL" id="QXGF01000591">
    <property type="protein sequence ID" value="KAE8938037.1"/>
    <property type="molecule type" value="Genomic_DNA"/>
</dbReference>
<feature type="region of interest" description="Disordered" evidence="1">
    <location>
        <begin position="20"/>
        <end position="86"/>
    </location>
</feature>
<reference evidence="10 11" key="1">
    <citation type="submission" date="2018-08" db="EMBL/GenBank/DDBJ databases">
        <title>Genomic investigation of the strawberry pathogen Phytophthora fragariae indicates pathogenicity is determined by transcriptional variation in three key races.</title>
        <authorList>
            <person name="Adams T.M."/>
            <person name="Armitage A.D."/>
            <person name="Sobczyk M.K."/>
            <person name="Bates H.J."/>
            <person name="Dunwell J.M."/>
            <person name="Nellist C.F."/>
            <person name="Harrison R.J."/>
        </authorList>
    </citation>
    <scope>NUCLEOTIDE SEQUENCE [LARGE SCALE GENOMIC DNA]</scope>
    <source>
        <strain evidence="9 12">A4</strain>
        <strain evidence="8 13">BC-1</strain>
        <strain evidence="7 11">NOV-27</strain>
        <strain evidence="6 14">NOV-5</strain>
        <strain evidence="5 15">NOV-71</strain>
        <strain evidence="2 10">NOV-9</strain>
        <strain evidence="4 17">ONT-3</strain>
        <strain evidence="3 16">SCRP245</strain>
    </source>
</reference>
<dbReference type="Proteomes" id="UP000433483">
    <property type="component" value="Unassembled WGS sequence"/>
</dbReference>
<evidence type="ECO:0000313" key="14">
    <source>
        <dbReference type="Proteomes" id="UP000440732"/>
    </source>
</evidence>
<evidence type="ECO:0000313" key="13">
    <source>
        <dbReference type="Proteomes" id="UP000440367"/>
    </source>
</evidence>
<dbReference type="EMBL" id="QXGE01000488">
    <property type="protein sequence ID" value="KAE9311036.1"/>
    <property type="molecule type" value="Genomic_DNA"/>
</dbReference>
<keyword evidence="11" id="KW-1185">Reference proteome</keyword>
<dbReference type="Proteomes" id="UP000441208">
    <property type="component" value="Unassembled WGS sequence"/>
</dbReference>
<evidence type="ECO:0000313" key="7">
    <source>
        <dbReference type="EMBL" id="KAE9210482.1"/>
    </source>
</evidence>
<evidence type="ECO:0000313" key="3">
    <source>
        <dbReference type="EMBL" id="KAE9011286.1"/>
    </source>
</evidence>
<evidence type="ECO:0000313" key="6">
    <source>
        <dbReference type="EMBL" id="KAE9144540.1"/>
    </source>
</evidence>
<sequence length="86" mass="9177">MWELGRLRRWDGFLATVGTSASLASSPGPSFPASLRTDSSDSWFCSDSDSSRRTFASRTLDGTSSPQNGGWTPGSSRSSNRVSAAR</sequence>
<dbReference type="EMBL" id="QXGA01000533">
    <property type="protein sequence ID" value="KAE9144540.1"/>
    <property type="molecule type" value="Genomic_DNA"/>
</dbReference>
<name>A0A6A3XYC4_9STRA</name>
<dbReference type="EMBL" id="QXFW01000469">
    <property type="protein sequence ID" value="KAE9011286.1"/>
    <property type="molecule type" value="Genomic_DNA"/>
</dbReference>
<evidence type="ECO:0000313" key="16">
    <source>
        <dbReference type="Proteomes" id="UP000460718"/>
    </source>
</evidence>
<dbReference type="Proteomes" id="UP000429523">
    <property type="component" value="Unassembled WGS sequence"/>
</dbReference>
<organism evidence="7 11">
    <name type="scientific">Phytophthora fragariae</name>
    <dbReference type="NCBI Taxonomy" id="53985"/>
    <lineage>
        <taxon>Eukaryota</taxon>
        <taxon>Sar</taxon>
        <taxon>Stramenopiles</taxon>
        <taxon>Oomycota</taxon>
        <taxon>Peronosporomycetes</taxon>
        <taxon>Peronosporales</taxon>
        <taxon>Peronosporaceae</taxon>
        <taxon>Phytophthora</taxon>
    </lineage>
</organism>
<comment type="caution">
    <text evidence="7">The sequence shown here is derived from an EMBL/GenBank/DDBJ whole genome shotgun (WGS) entry which is preliminary data.</text>
</comment>